<keyword evidence="9" id="KW-1135">Mitochondrion nucleoid</keyword>
<dbReference type="Proteomes" id="UP001205105">
    <property type="component" value="Unassembled WGS sequence"/>
</dbReference>
<dbReference type="Pfam" id="PF00004">
    <property type="entry name" value="AAA"/>
    <property type="match status" value="1"/>
</dbReference>
<dbReference type="GO" id="GO:0016887">
    <property type="term" value="F:ATP hydrolysis activity"/>
    <property type="evidence" value="ECO:0007669"/>
    <property type="project" value="InterPro"/>
</dbReference>
<dbReference type="InterPro" id="IPR027417">
    <property type="entry name" value="P-loop_NTPase"/>
</dbReference>
<evidence type="ECO:0000313" key="12">
    <source>
        <dbReference type="EMBL" id="KAI7840125.1"/>
    </source>
</evidence>
<proteinExistence type="predicted"/>
<evidence type="ECO:0000256" key="4">
    <source>
        <dbReference type="ARBA" id="ARBA00022792"/>
    </source>
</evidence>
<dbReference type="SUPFAM" id="SSF52540">
    <property type="entry name" value="P-loop containing nucleoside triphosphate hydrolases"/>
    <property type="match status" value="1"/>
</dbReference>
<accession>A0AAD5H4Q1</accession>
<dbReference type="AlphaFoldDB" id="A0AAD5H4Q1"/>
<keyword evidence="5" id="KW-0067">ATP-binding</keyword>
<feature type="coiled-coil region" evidence="10">
    <location>
        <begin position="60"/>
        <end position="206"/>
    </location>
</feature>
<feature type="domain" description="AAA+ ATPase" evidence="11">
    <location>
        <begin position="370"/>
        <end position="502"/>
    </location>
</feature>
<keyword evidence="8" id="KW-0472">Membrane</keyword>
<evidence type="ECO:0000256" key="2">
    <source>
        <dbReference type="ARBA" id="ARBA00004436"/>
    </source>
</evidence>
<sequence>MSWARTAAAKAGALGLAAGAMGIGVAHAAADDKYFDPEALERGAKALREIQNSPFAKKVFEQIKTQEQTKQAELKAKEAEFNAQAAQAAIQQEKVRWEEQRRSMQQDAQQKAQLAQYQDELARKRLDVEHDKQRQRQVELVQMQEESSRRAEVEKQQIAQQIEAERRATEKYKSQLEKEVQREKALAEAEGRAQERRQNKDIYQEELKIKLEERGLILSALHCTSLTGAATYSFNGCRELKIKLEEDRKRLVEAINTTFGNLGTAAVNLLTDRDKLLTAVGGLTLLAVGVYSAREGTKSAAKAFDRWFGTPKLVRETSRKPLIGRGAAPVEKTTEQVKRDFSDIVLQPGLQDHVRSLAALTANVKRHGAPFRHMLFYGPPGTGKTMAAKRLARTSGMDYAILSGGDVAPLGGNAVTQLHETFDWAERSRRGLLLLIDEADAFLSRRGGNLSEGSRAAINAFLYRTGEQSRDFCVVLATNRPSDLDPAVIDRTDEALEFGLPGREERHRILQVYFDQYIVKAGTAEGGAGAAASRSLWERFSAALRGRKSGPETIAVKDMADGDLWWAAEQMDGFSGRELAKFMASVQAMAYGSHNAELTSAMFRRMVETKVKEHSKRRGFIEAGGGDAPY</sequence>
<name>A0AAD5H4Q1_9CHLO</name>
<evidence type="ECO:0000313" key="13">
    <source>
        <dbReference type="Proteomes" id="UP001205105"/>
    </source>
</evidence>
<evidence type="ECO:0000256" key="6">
    <source>
        <dbReference type="ARBA" id="ARBA00023054"/>
    </source>
</evidence>
<dbReference type="GO" id="GO:0005743">
    <property type="term" value="C:mitochondrial inner membrane"/>
    <property type="evidence" value="ECO:0007669"/>
    <property type="project" value="UniProtKB-SubCell"/>
</dbReference>
<evidence type="ECO:0000256" key="9">
    <source>
        <dbReference type="ARBA" id="ARBA00023271"/>
    </source>
</evidence>
<evidence type="ECO:0000256" key="1">
    <source>
        <dbReference type="ARBA" id="ARBA00004273"/>
    </source>
</evidence>
<dbReference type="PANTHER" id="PTHR23075">
    <property type="entry name" value="PUTATIVE ATP-ASE"/>
    <property type="match status" value="1"/>
</dbReference>
<keyword evidence="3" id="KW-0547">Nucleotide-binding</keyword>
<evidence type="ECO:0000256" key="3">
    <source>
        <dbReference type="ARBA" id="ARBA00022741"/>
    </source>
</evidence>
<dbReference type="GO" id="GO:0005524">
    <property type="term" value="F:ATP binding"/>
    <property type="evidence" value="ECO:0007669"/>
    <property type="project" value="UniProtKB-KW"/>
</dbReference>
<dbReference type="GO" id="GO:0008270">
    <property type="term" value="F:zinc ion binding"/>
    <property type="evidence" value="ECO:0007669"/>
    <property type="project" value="TreeGrafter"/>
</dbReference>
<keyword evidence="7" id="KW-0496">Mitochondrion</keyword>
<dbReference type="EMBL" id="JADXDR010000084">
    <property type="protein sequence ID" value="KAI7840125.1"/>
    <property type="molecule type" value="Genomic_DNA"/>
</dbReference>
<evidence type="ECO:0000256" key="5">
    <source>
        <dbReference type="ARBA" id="ARBA00022840"/>
    </source>
</evidence>
<evidence type="ECO:0000256" key="7">
    <source>
        <dbReference type="ARBA" id="ARBA00023128"/>
    </source>
</evidence>
<organism evidence="12 13">
    <name type="scientific">Chlorella ohadii</name>
    <dbReference type="NCBI Taxonomy" id="2649997"/>
    <lineage>
        <taxon>Eukaryota</taxon>
        <taxon>Viridiplantae</taxon>
        <taxon>Chlorophyta</taxon>
        <taxon>core chlorophytes</taxon>
        <taxon>Trebouxiophyceae</taxon>
        <taxon>Chlorellales</taxon>
        <taxon>Chlorellaceae</taxon>
        <taxon>Chlorella clade</taxon>
        <taxon>Chlorella</taxon>
    </lineage>
</organism>
<dbReference type="InterPro" id="IPR003959">
    <property type="entry name" value="ATPase_AAA_core"/>
</dbReference>
<keyword evidence="6 10" id="KW-0175">Coiled coil</keyword>
<dbReference type="GO" id="GO:0007005">
    <property type="term" value="P:mitochondrion organization"/>
    <property type="evidence" value="ECO:0007669"/>
    <property type="project" value="TreeGrafter"/>
</dbReference>
<comment type="caution">
    <text evidence="12">The sequence shown here is derived from an EMBL/GenBank/DDBJ whole genome shotgun (WGS) entry which is preliminary data.</text>
</comment>
<reference evidence="12" key="1">
    <citation type="submission" date="2020-11" db="EMBL/GenBank/DDBJ databases">
        <title>Chlorella ohadii genome sequencing and assembly.</title>
        <authorList>
            <person name="Murik O."/>
            <person name="Treves H."/>
            <person name="Kedem I."/>
            <person name="Shotland Y."/>
            <person name="Kaplan A."/>
        </authorList>
    </citation>
    <scope>NUCLEOTIDE SEQUENCE</scope>
    <source>
        <strain evidence="12">1</strain>
    </source>
</reference>
<evidence type="ECO:0000259" key="11">
    <source>
        <dbReference type="SMART" id="SM00382"/>
    </source>
</evidence>
<keyword evidence="4" id="KW-0999">Mitochondrion inner membrane</keyword>
<evidence type="ECO:0000256" key="10">
    <source>
        <dbReference type="SAM" id="Coils"/>
    </source>
</evidence>
<dbReference type="SMART" id="SM00382">
    <property type="entry name" value="AAA"/>
    <property type="match status" value="1"/>
</dbReference>
<comment type="subcellular location">
    <subcellularLocation>
        <location evidence="1">Mitochondrion inner membrane</location>
    </subcellularLocation>
    <subcellularLocation>
        <location evidence="2">Mitochondrion matrix</location>
        <location evidence="2">Mitochondrion nucleoid</location>
    </subcellularLocation>
</comment>
<dbReference type="GO" id="GO:0042645">
    <property type="term" value="C:mitochondrial nucleoid"/>
    <property type="evidence" value="ECO:0007669"/>
    <property type="project" value="UniProtKB-SubCell"/>
</dbReference>
<dbReference type="InterPro" id="IPR003593">
    <property type="entry name" value="AAA+_ATPase"/>
</dbReference>
<dbReference type="InterPro" id="IPR021911">
    <property type="entry name" value="ATAD3_N"/>
</dbReference>
<gene>
    <name evidence="12" type="ORF">COHA_006164</name>
</gene>
<dbReference type="PANTHER" id="PTHR23075:SF0">
    <property type="entry name" value="ATPASE FAMILY AAA DOMAIN-CONTAINING PROTEIN 3"/>
    <property type="match status" value="1"/>
</dbReference>
<dbReference type="Gene3D" id="3.40.50.300">
    <property type="entry name" value="P-loop containing nucleotide triphosphate hydrolases"/>
    <property type="match status" value="1"/>
</dbReference>
<evidence type="ECO:0000256" key="8">
    <source>
        <dbReference type="ARBA" id="ARBA00023136"/>
    </source>
</evidence>
<keyword evidence="13" id="KW-1185">Reference proteome</keyword>
<protein>
    <recommendedName>
        <fullName evidence="11">AAA+ ATPase domain-containing protein</fullName>
    </recommendedName>
</protein>
<dbReference type="Pfam" id="PF12037">
    <property type="entry name" value="ATAD3_N"/>
    <property type="match status" value="2"/>
</dbReference>